<evidence type="ECO:0000256" key="1">
    <source>
        <dbReference type="SAM" id="Phobius"/>
    </source>
</evidence>
<keyword evidence="1" id="KW-1133">Transmembrane helix</keyword>
<keyword evidence="1" id="KW-0472">Membrane</keyword>
<reference evidence="2" key="1">
    <citation type="submission" date="2022-10" db="EMBL/GenBank/DDBJ databases">
        <title>The complete genomes of actinobacterial strains from the NBC collection.</title>
        <authorList>
            <person name="Joergensen T.S."/>
            <person name="Alvarez Arevalo M."/>
            <person name="Sterndorff E.B."/>
            <person name="Faurdal D."/>
            <person name="Vuksanovic O."/>
            <person name="Mourched A.-S."/>
            <person name="Charusanti P."/>
            <person name="Shaw S."/>
            <person name="Blin K."/>
            <person name="Weber T."/>
        </authorList>
    </citation>
    <scope>NUCLEOTIDE SEQUENCE</scope>
    <source>
        <strain evidence="2">NBC_01393</strain>
    </source>
</reference>
<dbReference type="InterPro" id="IPR039708">
    <property type="entry name" value="MT1774/Rv1733c-like"/>
</dbReference>
<dbReference type="AlphaFoldDB" id="A0AAU3HY56"/>
<keyword evidence="1" id="KW-0812">Transmembrane</keyword>
<feature type="transmembrane region" description="Helical" evidence="1">
    <location>
        <begin position="25"/>
        <end position="48"/>
    </location>
</feature>
<dbReference type="EMBL" id="CP109546">
    <property type="protein sequence ID" value="WTZ07942.1"/>
    <property type="molecule type" value="Genomic_DNA"/>
</dbReference>
<evidence type="ECO:0000313" key="2">
    <source>
        <dbReference type="EMBL" id="WTZ07942.1"/>
    </source>
</evidence>
<protein>
    <recommendedName>
        <fullName evidence="3">Proline rich protein membrane protein</fullName>
    </recommendedName>
</protein>
<gene>
    <name evidence="2" type="ORF">OG699_08075</name>
</gene>
<dbReference type="PANTHER" id="PTHR42305:SF1">
    <property type="entry name" value="MEMBRANE PROTEIN RV1733C-RELATED"/>
    <property type="match status" value="1"/>
</dbReference>
<evidence type="ECO:0008006" key="3">
    <source>
        <dbReference type="Google" id="ProtNLM"/>
    </source>
</evidence>
<feature type="transmembrane region" description="Helical" evidence="1">
    <location>
        <begin position="142"/>
        <end position="164"/>
    </location>
</feature>
<dbReference type="PANTHER" id="PTHR42305">
    <property type="entry name" value="MEMBRANE PROTEIN RV1733C-RELATED"/>
    <property type="match status" value="1"/>
</dbReference>
<proteinExistence type="predicted"/>
<accession>A0AAU3HY56</accession>
<sequence>MAAFRGPKVWLWRWRRNPLRRRSDVLEAWIMLAAWVFTVLGGVVSGLVTVDAVENSLARDRAESRTVPAQLVEDAPDAGTNGLTGRVVWTKVRWTAPDGTLRSGQVRVAAGTSADTPVLVWTDPDGRLVNQPTTVEVARLRAWLIGIFAGAGVAGVPFAAGRLLRGRLERRRMDRWDEEWDRIGPLWGRMTS</sequence>
<organism evidence="2">
    <name type="scientific">Streptomyces sp. NBC_01393</name>
    <dbReference type="NCBI Taxonomy" id="2903851"/>
    <lineage>
        <taxon>Bacteria</taxon>
        <taxon>Bacillati</taxon>
        <taxon>Actinomycetota</taxon>
        <taxon>Actinomycetes</taxon>
        <taxon>Kitasatosporales</taxon>
        <taxon>Streptomycetaceae</taxon>
        <taxon>Streptomyces</taxon>
    </lineage>
</organism>
<name>A0AAU3HY56_9ACTN</name>